<name>A0A1D9LLZ4_9NEIS</name>
<evidence type="ECO:0000313" key="2">
    <source>
        <dbReference type="EMBL" id="AOZ52295.1"/>
    </source>
</evidence>
<dbReference type="STRING" id="1108595.BKX93_21350"/>
<dbReference type="Gene3D" id="1.10.10.10">
    <property type="entry name" value="Winged helix-like DNA-binding domain superfamily/Winged helix DNA-binding domain"/>
    <property type="match status" value="1"/>
</dbReference>
<organism evidence="2 3">
    <name type="scientific">Chromobacterium vaccinii</name>
    <dbReference type="NCBI Taxonomy" id="1108595"/>
    <lineage>
        <taxon>Bacteria</taxon>
        <taxon>Pseudomonadati</taxon>
        <taxon>Pseudomonadota</taxon>
        <taxon>Betaproteobacteria</taxon>
        <taxon>Neisseriales</taxon>
        <taxon>Chromobacteriaceae</taxon>
        <taxon>Chromobacterium</taxon>
    </lineage>
</organism>
<dbReference type="Pfam" id="PF09339">
    <property type="entry name" value="HTH_IclR"/>
    <property type="match status" value="1"/>
</dbReference>
<dbReference type="RefSeq" id="WP_046168248.1">
    <property type="nucleotide sequence ID" value="NZ_CP017707.1"/>
</dbReference>
<gene>
    <name evidence="2" type="ORF">BKX93_21350</name>
</gene>
<evidence type="ECO:0000313" key="3">
    <source>
        <dbReference type="Proteomes" id="UP000178776"/>
    </source>
</evidence>
<sequence>MTDLPPIDQLDPSIAALLAQLWRAASTGGQPWPLARLAKQAGLGMSTLLRCLNLLAELGLAHMERRDNGRGRAWLSEEGLACCRQWFAPAGQD</sequence>
<dbReference type="EMBL" id="CP017707">
    <property type="protein sequence ID" value="AOZ52295.1"/>
    <property type="molecule type" value="Genomic_DNA"/>
</dbReference>
<dbReference type="InterPro" id="IPR005471">
    <property type="entry name" value="Tscrpt_reg_IclR_N"/>
</dbReference>
<accession>A0A1D9LLZ4</accession>
<dbReference type="KEGG" id="cvc:BKX93_21350"/>
<feature type="domain" description="HTH iclR-type" evidence="1">
    <location>
        <begin position="27"/>
        <end position="61"/>
    </location>
</feature>
<dbReference type="InterPro" id="IPR036390">
    <property type="entry name" value="WH_DNA-bd_sf"/>
</dbReference>
<reference evidence="2 3" key="1">
    <citation type="submission" date="2016-10" db="EMBL/GenBank/DDBJ databases">
        <title>Chromobacterium muskegensis sp. nov., an insecticidal bacterium isolated from Sphagnum bogs.</title>
        <authorList>
            <person name="Sparks M.E."/>
            <person name="Blackburn M.B."/>
            <person name="Gundersen-Rindal D.E."/>
            <person name="Mitchell A."/>
            <person name="Farrar R."/>
            <person name="Kuhar D."/>
        </authorList>
    </citation>
    <scope>NUCLEOTIDE SEQUENCE [LARGE SCALE GENOMIC DNA]</scope>
    <source>
        <strain evidence="2 3">21-1</strain>
    </source>
</reference>
<dbReference type="GeneID" id="68843745"/>
<dbReference type="InterPro" id="IPR036388">
    <property type="entry name" value="WH-like_DNA-bd_sf"/>
</dbReference>
<proteinExistence type="predicted"/>
<dbReference type="AlphaFoldDB" id="A0A1D9LLZ4"/>
<evidence type="ECO:0000259" key="1">
    <source>
        <dbReference type="Pfam" id="PF09339"/>
    </source>
</evidence>
<dbReference type="Proteomes" id="UP000178776">
    <property type="component" value="Chromosome"/>
</dbReference>
<dbReference type="SUPFAM" id="SSF46785">
    <property type="entry name" value="Winged helix' DNA-binding domain"/>
    <property type="match status" value="1"/>
</dbReference>
<protein>
    <recommendedName>
        <fullName evidence="1">HTH iclR-type domain-containing protein</fullName>
    </recommendedName>
</protein>